<dbReference type="OrthoDB" id="182039at2"/>
<dbReference type="Pfam" id="PF01425">
    <property type="entry name" value="Amidase"/>
    <property type="match status" value="1"/>
</dbReference>
<dbReference type="Gene3D" id="3.90.1300.10">
    <property type="entry name" value="Amidase signature (AS) domain"/>
    <property type="match status" value="1"/>
</dbReference>
<feature type="domain" description="Amidase" evidence="3">
    <location>
        <begin position="27"/>
        <end position="451"/>
    </location>
</feature>
<keyword evidence="4" id="KW-0378">Hydrolase</keyword>
<proteinExistence type="inferred from homology"/>
<dbReference type="PANTHER" id="PTHR11895:SF7">
    <property type="entry name" value="GLUTAMYL-TRNA(GLN) AMIDOTRANSFERASE SUBUNIT A, MITOCHONDRIAL"/>
    <property type="match status" value="1"/>
</dbReference>
<dbReference type="AlphaFoldDB" id="A0A5N5ZXK4"/>
<dbReference type="InterPro" id="IPR000120">
    <property type="entry name" value="Amidase"/>
</dbReference>
<evidence type="ECO:0000256" key="1">
    <source>
        <dbReference type="ARBA" id="ARBA00009199"/>
    </source>
</evidence>
<dbReference type="NCBIfam" id="NF005687">
    <property type="entry name" value="PRK07487.1"/>
    <property type="match status" value="1"/>
</dbReference>
<evidence type="ECO:0000313" key="5">
    <source>
        <dbReference type="Proteomes" id="UP000314251"/>
    </source>
</evidence>
<name>A0A5N5ZXK4_9ACTN</name>
<reference evidence="4" key="1">
    <citation type="submission" date="2019-10" db="EMBL/GenBank/DDBJ databases">
        <title>Nonomuraea sp. nov., isolated from Phyllanthus amarus.</title>
        <authorList>
            <person name="Klykleung N."/>
            <person name="Tanasupawat S."/>
        </authorList>
    </citation>
    <scope>NUCLEOTIDE SEQUENCE [LARGE SCALE GENOMIC DNA]</scope>
    <source>
        <strain evidence="4">3MP-10</strain>
    </source>
</reference>
<dbReference type="GO" id="GO:0016787">
    <property type="term" value="F:hydrolase activity"/>
    <property type="evidence" value="ECO:0007669"/>
    <property type="project" value="UniProtKB-KW"/>
</dbReference>
<dbReference type="InterPro" id="IPR020556">
    <property type="entry name" value="Amidase_CS"/>
</dbReference>
<sequence length="473" mass="49115">MDDTALWQRTAGELGAAVGSGERSAVEIIESHLARIAEVNPTVNAVTQLLAERALAEAASLDARRAAGERLGPLAGVPFTVKENLGIAGVPTTHGLARFRELTARRDAPPVARLRAAGAVPVGHSNMPDLALGGVHPRSELFGETTNPWDAGRSPGGSSGGDGAAVASGMAPLGLGNDSGGSVRLPAAFCGVVGLKPSAGRYPADHRLGPDDPTLASQLIPVDGPLARTVGDLRLAHAALAGTDPRDPRAVPVPVEGPTPPGPWRIAVVRDPGGQGTHPAVDAAVTVAADALADAGHAVEEIPDVPRLAECLEVYGGLIMTEFALGWPRIEPVLPKESRAYIAMSMERNAPVDLAGYLALTGRWLGLRRSWHELMNRHELLLAPVFTEPPARPGLETSGPDGFERFSRALRLCAAVSLVGLPAVALPGAVVDGLPQGVQLVGPMYREDLCLAGAELVQRRTGVLTPVQPAPRR</sequence>
<comment type="similarity">
    <text evidence="1">Belongs to the amidase family.</text>
</comment>
<evidence type="ECO:0000259" key="3">
    <source>
        <dbReference type="Pfam" id="PF01425"/>
    </source>
</evidence>
<dbReference type="InterPro" id="IPR036928">
    <property type="entry name" value="AS_sf"/>
</dbReference>
<protein>
    <submittedName>
        <fullName evidence="4">Indole acetimide hydrolase</fullName>
    </submittedName>
</protein>
<dbReference type="InterPro" id="IPR023631">
    <property type="entry name" value="Amidase_dom"/>
</dbReference>
<keyword evidence="5" id="KW-1185">Reference proteome</keyword>
<evidence type="ECO:0000256" key="2">
    <source>
        <dbReference type="SAM" id="MobiDB-lite"/>
    </source>
</evidence>
<dbReference type="PROSITE" id="PS00571">
    <property type="entry name" value="AMIDASES"/>
    <property type="match status" value="1"/>
</dbReference>
<dbReference type="SUPFAM" id="SSF75304">
    <property type="entry name" value="Amidase signature (AS) enzymes"/>
    <property type="match status" value="1"/>
</dbReference>
<evidence type="ECO:0000313" key="4">
    <source>
        <dbReference type="EMBL" id="KAB8161261.1"/>
    </source>
</evidence>
<comment type="caution">
    <text evidence="4">The sequence shown here is derived from an EMBL/GenBank/DDBJ whole genome shotgun (WGS) entry which is preliminary data.</text>
</comment>
<dbReference type="PANTHER" id="PTHR11895">
    <property type="entry name" value="TRANSAMIDASE"/>
    <property type="match status" value="1"/>
</dbReference>
<feature type="region of interest" description="Disordered" evidence="2">
    <location>
        <begin position="244"/>
        <end position="263"/>
    </location>
</feature>
<dbReference type="EMBL" id="VDLY02000020">
    <property type="protein sequence ID" value="KAB8161261.1"/>
    <property type="molecule type" value="Genomic_DNA"/>
</dbReference>
<dbReference type="RefSeq" id="WP_139673357.1">
    <property type="nucleotide sequence ID" value="NZ_VDLY02000020.1"/>
</dbReference>
<organism evidence="4 5">
    <name type="scientific">Streptomyces mimosae</name>
    <dbReference type="NCBI Taxonomy" id="2586635"/>
    <lineage>
        <taxon>Bacteria</taxon>
        <taxon>Bacillati</taxon>
        <taxon>Actinomycetota</taxon>
        <taxon>Actinomycetes</taxon>
        <taxon>Kitasatosporales</taxon>
        <taxon>Streptomycetaceae</taxon>
        <taxon>Streptomyces</taxon>
    </lineage>
</organism>
<dbReference type="Proteomes" id="UP000314251">
    <property type="component" value="Unassembled WGS sequence"/>
</dbReference>
<gene>
    <name evidence="4" type="ORF">FH607_025835</name>
</gene>
<accession>A0A5N5ZXK4</accession>